<evidence type="ECO:0000313" key="10">
    <source>
        <dbReference type="Proteomes" id="UP000077255"/>
    </source>
</evidence>
<dbReference type="Pfam" id="PF07196">
    <property type="entry name" value="Flagellin_IN"/>
    <property type="match status" value="1"/>
</dbReference>
<dbReference type="GO" id="GO:0071973">
    <property type="term" value="P:bacterial-type flagellum-dependent cell motility"/>
    <property type="evidence" value="ECO:0007669"/>
    <property type="project" value="TreeGrafter"/>
</dbReference>
<evidence type="ECO:0000256" key="6">
    <source>
        <dbReference type="SAM" id="MobiDB-lite"/>
    </source>
</evidence>
<dbReference type="STRING" id="445710.ATSB10_01090"/>
<evidence type="ECO:0000259" key="8">
    <source>
        <dbReference type="Pfam" id="PF07195"/>
    </source>
</evidence>
<proteinExistence type="inferred from homology"/>
<reference evidence="9 10" key="1">
    <citation type="submission" date="2016-02" db="EMBL/GenBank/DDBJ databases">
        <title>Complete genome sequencing and analysis of ATSB10, Dyella thiooxydans isolated from rhizosphere soil of sunflower (Helianthus annuus L.).</title>
        <authorList>
            <person name="Lee Y."/>
            <person name="Hwangbo K."/>
            <person name="Chung H."/>
            <person name="Yoo J."/>
            <person name="Kim K.Y."/>
            <person name="Sa T.M."/>
            <person name="Um Y."/>
            <person name="Madhaiyan M."/>
        </authorList>
    </citation>
    <scope>NUCLEOTIDE SEQUENCE [LARGE SCALE GENOMIC DNA]</scope>
    <source>
        <strain evidence="9 10">ATSB10</strain>
    </source>
</reference>
<evidence type="ECO:0000256" key="4">
    <source>
        <dbReference type="ARBA" id="ARBA00023143"/>
    </source>
</evidence>
<dbReference type="EMBL" id="CP014841">
    <property type="protein sequence ID" value="AND67563.1"/>
    <property type="molecule type" value="Genomic_DNA"/>
</dbReference>
<evidence type="ECO:0000313" key="9">
    <source>
        <dbReference type="EMBL" id="AND67563.1"/>
    </source>
</evidence>
<comment type="function">
    <text evidence="5">Required for morphogenesis and for the elongation of the flagellar filament by facilitating polymerization of the flagellin monomers at the tip of growing filament. Forms a capping structure, which prevents flagellin subunits (transported through the central channel of the flagellum) from leaking out without polymerization at the distal end.</text>
</comment>
<dbReference type="GO" id="GO:0009424">
    <property type="term" value="C:bacterial-type flagellum hook"/>
    <property type="evidence" value="ECO:0007669"/>
    <property type="project" value="UniProtKB-UniRule"/>
</dbReference>
<comment type="subunit">
    <text evidence="2 5">Homopentamer.</text>
</comment>
<dbReference type="PANTHER" id="PTHR30288">
    <property type="entry name" value="FLAGELLAR CAP/ASSEMBLY PROTEIN FLID"/>
    <property type="match status" value="1"/>
</dbReference>
<feature type="region of interest" description="Disordered" evidence="6">
    <location>
        <begin position="1"/>
        <end position="29"/>
    </location>
</feature>
<dbReference type="InterPro" id="IPR003481">
    <property type="entry name" value="FliD_N"/>
</dbReference>
<accession>A0A160MWJ2</accession>
<dbReference type="PANTHER" id="PTHR30288:SF0">
    <property type="entry name" value="FLAGELLAR HOOK-ASSOCIATED PROTEIN 2"/>
    <property type="match status" value="1"/>
</dbReference>
<comment type="subcellular location">
    <subcellularLocation>
        <location evidence="5">Secreted</location>
    </subcellularLocation>
    <subcellularLocation>
        <location evidence="5">Bacterial flagellum</location>
    </subcellularLocation>
</comment>
<evidence type="ECO:0000256" key="5">
    <source>
        <dbReference type="RuleBase" id="RU362066"/>
    </source>
</evidence>
<comment type="similarity">
    <text evidence="1 5">Belongs to the FliD family.</text>
</comment>
<keyword evidence="10" id="KW-1185">Reference proteome</keyword>
<gene>
    <name evidence="9" type="ORF">ATSB10_01090</name>
</gene>
<dbReference type="OrthoDB" id="5980200at2"/>
<evidence type="ECO:0000256" key="1">
    <source>
        <dbReference type="ARBA" id="ARBA00009764"/>
    </source>
</evidence>
<dbReference type="GO" id="GO:0005576">
    <property type="term" value="C:extracellular region"/>
    <property type="evidence" value="ECO:0007669"/>
    <property type="project" value="UniProtKB-SubCell"/>
</dbReference>
<feature type="domain" description="Flagellar hook-associated protein 2 C-terminal" evidence="8">
    <location>
        <begin position="244"/>
        <end position="461"/>
    </location>
</feature>
<dbReference type="Pfam" id="PF02465">
    <property type="entry name" value="FliD_N"/>
    <property type="match status" value="1"/>
</dbReference>
<organism evidence="9 10">
    <name type="scientific">Dyella thiooxydans</name>
    <dbReference type="NCBI Taxonomy" id="445710"/>
    <lineage>
        <taxon>Bacteria</taxon>
        <taxon>Pseudomonadati</taxon>
        <taxon>Pseudomonadota</taxon>
        <taxon>Gammaproteobacteria</taxon>
        <taxon>Lysobacterales</taxon>
        <taxon>Rhodanobacteraceae</taxon>
        <taxon>Dyella</taxon>
    </lineage>
</organism>
<dbReference type="GO" id="GO:0009421">
    <property type="term" value="C:bacterial-type flagellum filament cap"/>
    <property type="evidence" value="ECO:0007669"/>
    <property type="project" value="InterPro"/>
</dbReference>
<keyword evidence="4 5" id="KW-0975">Bacterial flagellum</keyword>
<keyword evidence="3" id="KW-0175">Coiled coil</keyword>
<dbReference type="Proteomes" id="UP000077255">
    <property type="component" value="Chromosome"/>
</dbReference>
<dbReference type="Pfam" id="PF07195">
    <property type="entry name" value="FliD_C"/>
    <property type="match status" value="1"/>
</dbReference>
<protein>
    <recommendedName>
        <fullName evidence="5">Flagellar hook-associated protein 2</fullName>
        <shortName evidence="5">HAP2</shortName>
    </recommendedName>
    <alternativeName>
        <fullName evidence="5">Flagellar cap protein</fullName>
    </alternativeName>
</protein>
<feature type="domain" description="Flagellar hook-associated protein 2 N-terminal" evidence="7">
    <location>
        <begin position="41"/>
        <end position="138"/>
    </location>
</feature>
<dbReference type="InterPro" id="IPR010810">
    <property type="entry name" value="Flagellin_hook_IN_motif"/>
</dbReference>
<name>A0A160MWJ2_9GAMM</name>
<dbReference type="KEGG" id="dtx:ATSB10_01090"/>
<dbReference type="PATRIC" id="fig|445710.3.peg.107"/>
<evidence type="ECO:0000256" key="2">
    <source>
        <dbReference type="ARBA" id="ARBA00011255"/>
    </source>
</evidence>
<sequence length="481" mass="47819">MTTISGLTSTSTASTSTGSSGSTTSTSGTGSAVLSSAGIGSGLDVNSIVTALVNAKKAGPQAQITDRQTQTNATLAGLASLQSGLTSLQSALSKLTLTSTFQSFGATLADTTVGSATTLSSAQPGNYSLVVNNLAAAQKRASSAYGAATAVGDGTLTLAVGSNSVDVAVSATDTISDIAAKINGASGNPGVEATVVNGANGAQLLLSSAKTGVANGFTVTAGSGSSSGLSTLATQLNTAGSNEAKDASLSLDGIAITSATNSVSGAIDGVTLNLTAPGSTTLTVTRDNSAATDAIQGFVDAYNSYQQTVGTLSSYDSTTGQAGILLGDTTLNSVQRQISSVLSSKVAGNSIGSLAVLGITRQADGTLALDSDKLNAALSSNPSAVQDLFSGTNGYATKLNSSLDGFTSSSGVIATRQQSLNDSLTKLGTQQTQLDQRMSVYQQQLLQQYNALDTLMSQLNNTSSYLTSQLAALEATYTKTK</sequence>
<evidence type="ECO:0000259" key="7">
    <source>
        <dbReference type="Pfam" id="PF02465"/>
    </source>
</evidence>
<dbReference type="GO" id="GO:0007155">
    <property type="term" value="P:cell adhesion"/>
    <property type="evidence" value="ECO:0007669"/>
    <property type="project" value="InterPro"/>
</dbReference>
<keyword evidence="5" id="KW-0964">Secreted</keyword>
<dbReference type="InterPro" id="IPR010809">
    <property type="entry name" value="FliD_C"/>
</dbReference>
<evidence type="ECO:0000256" key="3">
    <source>
        <dbReference type="ARBA" id="ARBA00023054"/>
    </source>
</evidence>
<dbReference type="RefSeq" id="WP_063669937.1">
    <property type="nucleotide sequence ID" value="NZ_CP014841.1"/>
</dbReference>
<dbReference type="InterPro" id="IPR040026">
    <property type="entry name" value="FliD"/>
</dbReference>
<dbReference type="AlphaFoldDB" id="A0A160MWJ2"/>